<evidence type="ECO:0000256" key="1">
    <source>
        <dbReference type="ARBA" id="ARBA00006930"/>
    </source>
</evidence>
<evidence type="ECO:0000313" key="5">
    <source>
        <dbReference type="EMBL" id="MBH1940421.1"/>
    </source>
</evidence>
<comment type="subunit">
    <text evidence="2">Heterodimer of SbcC and SbcD.</text>
</comment>
<dbReference type="Proteomes" id="UP000623269">
    <property type="component" value="Unassembled WGS sequence"/>
</dbReference>
<protein>
    <recommendedName>
        <fullName evidence="3">Nuclease SbcCD subunit C</fullName>
    </recommendedName>
</protein>
<feature type="coiled-coil region" evidence="4">
    <location>
        <begin position="711"/>
        <end position="745"/>
    </location>
</feature>
<proteinExistence type="inferred from homology"/>
<dbReference type="PANTHER" id="PTHR32114">
    <property type="entry name" value="ABC TRANSPORTER ABCH.3"/>
    <property type="match status" value="1"/>
</dbReference>
<organism evidence="5 6">
    <name type="scientific">Mobilitalea sibirica</name>
    <dbReference type="NCBI Taxonomy" id="1462919"/>
    <lineage>
        <taxon>Bacteria</taxon>
        <taxon>Bacillati</taxon>
        <taxon>Bacillota</taxon>
        <taxon>Clostridia</taxon>
        <taxon>Lachnospirales</taxon>
        <taxon>Lachnospiraceae</taxon>
        <taxon>Mobilitalea</taxon>
    </lineage>
</organism>
<dbReference type="PROSITE" id="PS00675">
    <property type="entry name" value="SIGMA54_INTERACT_1"/>
    <property type="match status" value="1"/>
</dbReference>
<dbReference type="Pfam" id="PF13555">
    <property type="entry name" value="AAA_29"/>
    <property type="match status" value="1"/>
</dbReference>
<evidence type="ECO:0000256" key="4">
    <source>
        <dbReference type="SAM" id="Coils"/>
    </source>
</evidence>
<dbReference type="Pfam" id="PF13558">
    <property type="entry name" value="SbcC_Walker_B"/>
    <property type="match status" value="1"/>
</dbReference>
<dbReference type="PANTHER" id="PTHR32114:SF2">
    <property type="entry name" value="ABC TRANSPORTER ABCH.3"/>
    <property type="match status" value="1"/>
</dbReference>
<dbReference type="AlphaFoldDB" id="A0A8J7HAX5"/>
<keyword evidence="4" id="KW-0175">Coiled coil</keyword>
<feature type="coiled-coil region" evidence="4">
    <location>
        <begin position="811"/>
        <end position="891"/>
    </location>
</feature>
<reference evidence="5" key="1">
    <citation type="submission" date="2020-12" db="EMBL/GenBank/DDBJ databases">
        <title>M. sibirica DSM 26468T genome.</title>
        <authorList>
            <person name="Thieme N."/>
            <person name="Rettenmaier R."/>
            <person name="Zverlov V."/>
            <person name="Liebl W."/>
        </authorList>
    </citation>
    <scope>NUCLEOTIDE SEQUENCE</scope>
    <source>
        <strain evidence="5">DSM 26468</strain>
    </source>
</reference>
<dbReference type="EMBL" id="JAEAGR010000004">
    <property type="protein sequence ID" value="MBH1940421.1"/>
    <property type="molecule type" value="Genomic_DNA"/>
</dbReference>
<accession>A0A8J7HAX5</accession>
<feature type="coiled-coil region" evidence="4">
    <location>
        <begin position="279"/>
        <end position="429"/>
    </location>
</feature>
<dbReference type="RefSeq" id="WP_197660643.1">
    <property type="nucleotide sequence ID" value="NZ_JAEAGR010000004.1"/>
</dbReference>
<dbReference type="InterPro" id="IPR025662">
    <property type="entry name" value="Sigma_54_int_dom_ATP-bd_1"/>
</dbReference>
<gene>
    <name evidence="5" type="ORF">I5677_05855</name>
</gene>
<feature type="coiled-coil region" evidence="4">
    <location>
        <begin position="629"/>
        <end position="684"/>
    </location>
</feature>
<feature type="coiled-coil region" evidence="4">
    <location>
        <begin position="454"/>
        <end position="484"/>
    </location>
</feature>
<evidence type="ECO:0000256" key="2">
    <source>
        <dbReference type="ARBA" id="ARBA00011322"/>
    </source>
</evidence>
<evidence type="ECO:0000256" key="3">
    <source>
        <dbReference type="ARBA" id="ARBA00013368"/>
    </source>
</evidence>
<sequence length="1072" mass="124294">MKPLKLIMSAFGPFHGVTEVPFADLGSSGIFLINGDTGAGKTTIFDAISFALYGNASGENRTPDSFRSDYAGEEDETYVELTFRHRNNEYMIRRNPSYKRSKKRGDGFTEQKSNASLTMPDGRVITGYVPVTQAVTELLGIDWKQYKQIAMIAQGEFLQMLTAGSDERGNIFRKVFNTQMYDSIQRKLKDMAIKLKYQCEDMDKRILQFLSGISCSEDSVHREAIEECIKQNDIHQVSKLMELMEIILELDRNAYKEKSKENKLLKEKSEAKAVEYTLAKRLNKMIEDLRQAQEEYQKVELAAEEINKEEVRFALAEKALHIVKPAEDFYLRLKKELTELETDIHNGKEEKQKLEQEFKQLSIDLKTMEENKPKIDELKKERTRQEEELKKYDIITEQEKISNQLELRIKELEKQIELQTSHRDALTKEQLTKQEILEKYLDADKELLICENRLENNRNNIGQLNKLLENILNLKKEKDVLLECQKEFIKSEAAYKERNTIYQEMEEKYLREQAGIIALTLERGNPCPVCGSLDHPKKANLTEGAPDKEELNREKIQKEKVHQEMLAVSNRCENQNTKVKLLMTGLKENATILLGEIINELDNNMSDLFDTRDMAAETLAYEDEIRLIAKEKLLEMEEEQNRLTQLQEKLQKDILQKKQLSERLVQVVKELQKMEVKLFDYKEERTRVATDLNVVINTISNLKKDLKYTTKEEAKQDLNAIINEYNRMQEELTVAEAAYRRCELKLTNTEAVLKDNEKKHNNKLTDFKEAKEQYLSKLRISGFSNQDNVEEAIYHDVLMTEDQLNTIRYTIDAYKKSRETLINRIDQLKKEINHQELKDLEVLAQEQKKLDRQKEECEEQINKIYSRLNKNEDILKKVKEENNKQQKVRQEYLTLNELSKTANGELAGKTKIAFEQYVQAFYFEKVIQEANKRFYTMSNHQYALMRKEDATNLRSSSGLELEVMDYYTGKARSIKSLSGGESFKAALSLALGLSDVIQSFAGGIEMDAMFVDEGFGSLDSDSLEQAIETLNALTNGNRLVGIISHVSELKERIDKKILIEKSMEGSRLKVVS</sequence>
<evidence type="ECO:0000313" key="6">
    <source>
        <dbReference type="Proteomes" id="UP000623269"/>
    </source>
</evidence>
<comment type="similarity">
    <text evidence="1">Belongs to the SMC family. SbcC subfamily.</text>
</comment>
<comment type="caution">
    <text evidence="5">The sequence shown here is derived from an EMBL/GenBank/DDBJ whole genome shotgun (WGS) entry which is preliminary data.</text>
</comment>
<name>A0A8J7HAX5_9FIRM</name>
<dbReference type="InterPro" id="IPR027417">
    <property type="entry name" value="P-loop_NTPase"/>
</dbReference>
<dbReference type="Gene3D" id="3.40.50.300">
    <property type="entry name" value="P-loop containing nucleotide triphosphate hydrolases"/>
    <property type="match status" value="2"/>
</dbReference>
<keyword evidence="6" id="KW-1185">Reference proteome</keyword>
<dbReference type="SUPFAM" id="SSF52540">
    <property type="entry name" value="P-loop containing nucleoside triphosphate hydrolases"/>
    <property type="match status" value="1"/>
</dbReference>